<dbReference type="Proteomes" id="UP000885317">
    <property type="component" value="Unassembled WGS sequence"/>
</dbReference>
<name>A0A3R0UEB8_SALER</name>
<feature type="transmembrane region" description="Helical" evidence="1">
    <location>
        <begin position="228"/>
        <end position="246"/>
    </location>
</feature>
<reference evidence="2" key="1">
    <citation type="submission" date="2018-10" db="EMBL/GenBank/DDBJ databases">
        <authorList>
            <consortium name="PulseNet: The National Subtyping Network for Foodborne Disease Surveillance"/>
            <person name="Tarr C.L."/>
            <person name="Trees E."/>
            <person name="Katz L.S."/>
            <person name="Carleton-Romer H.A."/>
            <person name="Stroika S."/>
            <person name="Kucerova Z."/>
            <person name="Roache K.F."/>
            <person name="Sabol A.L."/>
            <person name="Besser J."/>
            <person name="Gerner-Smidt P."/>
        </authorList>
    </citation>
    <scope>NUCLEOTIDE SEQUENCE [LARGE SCALE GENOMIC DNA]</scope>
    <source>
        <strain evidence="2">PNUSAS056479</strain>
    </source>
</reference>
<protein>
    <submittedName>
        <fullName evidence="2">Uncharacterized protein</fullName>
    </submittedName>
</protein>
<keyword evidence="1" id="KW-0812">Transmembrane</keyword>
<sequence>MTLLFFKLVFTPVLMLLSTLASRKWGETVGGILVGLPLTSGPISIFLALEHGKEFAASATTGSLAATIAQASFAVAYCRLARRGWLPALFGATSTFALIAVLLQLSGIKQTGLFLLALPVMVAALKLMPRSLVIKSSLAHPRWDLPFRILLIVLLVMGVTMAAPYLGAGVSGVIASFPFMAVILAVFAHAMAGFEAAQRVMRGLVGGLFSFAIFFWVLSQLLVSFNLIVTYATAICAALVVQFILLKRTRRQSVTSTANTES</sequence>
<feature type="transmembrane region" description="Helical" evidence="1">
    <location>
        <begin position="173"/>
        <end position="192"/>
    </location>
</feature>
<keyword evidence="1" id="KW-1133">Transmembrane helix</keyword>
<evidence type="ECO:0000313" key="2">
    <source>
        <dbReference type="EMBL" id="MLE32654.1"/>
    </source>
</evidence>
<gene>
    <name evidence="2" type="ORF">EBH50_22625</name>
</gene>
<feature type="transmembrane region" description="Helical" evidence="1">
    <location>
        <begin position="6"/>
        <end position="22"/>
    </location>
</feature>
<feature type="transmembrane region" description="Helical" evidence="1">
    <location>
        <begin position="55"/>
        <end position="78"/>
    </location>
</feature>
<evidence type="ECO:0000256" key="1">
    <source>
        <dbReference type="SAM" id="Phobius"/>
    </source>
</evidence>
<proteinExistence type="predicted"/>
<feature type="transmembrane region" description="Helical" evidence="1">
    <location>
        <begin position="29"/>
        <end position="49"/>
    </location>
</feature>
<organism evidence="2">
    <name type="scientific">Salmonella enterica</name>
    <name type="common">Salmonella choleraesuis</name>
    <dbReference type="NCBI Taxonomy" id="28901"/>
    <lineage>
        <taxon>Bacteria</taxon>
        <taxon>Pseudomonadati</taxon>
        <taxon>Pseudomonadota</taxon>
        <taxon>Gammaproteobacteria</taxon>
        <taxon>Enterobacterales</taxon>
        <taxon>Enterobacteriaceae</taxon>
        <taxon>Salmonella</taxon>
    </lineage>
</organism>
<keyword evidence="1" id="KW-0472">Membrane</keyword>
<feature type="transmembrane region" description="Helical" evidence="1">
    <location>
        <begin position="85"/>
        <end position="105"/>
    </location>
</feature>
<accession>A0A3R0UEB8</accession>
<feature type="transmembrane region" description="Helical" evidence="1">
    <location>
        <begin position="204"/>
        <end position="222"/>
    </location>
</feature>
<comment type="caution">
    <text evidence="2">The sequence shown here is derived from an EMBL/GenBank/DDBJ whole genome shotgun (WGS) entry which is preliminary data.</text>
</comment>
<dbReference type="AlphaFoldDB" id="A0A3R0UEB8"/>
<dbReference type="EMBL" id="RUTY01000032">
    <property type="protein sequence ID" value="MLE32654.1"/>
    <property type="molecule type" value="Genomic_DNA"/>
</dbReference>
<feature type="transmembrane region" description="Helical" evidence="1">
    <location>
        <begin position="111"/>
        <end position="128"/>
    </location>
</feature>
<feature type="transmembrane region" description="Helical" evidence="1">
    <location>
        <begin position="149"/>
        <end position="167"/>
    </location>
</feature>